<keyword evidence="1" id="KW-0732">Signal</keyword>
<dbReference type="OrthoDB" id="9814711at2"/>
<feature type="signal peptide" evidence="1">
    <location>
        <begin position="1"/>
        <end position="19"/>
    </location>
</feature>
<evidence type="ECO:0000313" key="2">
    <source>
        <dbReference type="EMBL" id="RRG21216.1"/>
    </source>
</evidence>
<comment type="caution">
    <text evidence="2">The sequence shown here is derived from an EMBL/GenBank/DDBJ whole genome shotgun (WGS) entry which is preliminary data.</text>
</comment>
<name>A0A425Y0K6_9BACT</name>
<dbReference type="EMBL" id="QQWG01000009">
    <property type="protein sequence ID" value="RRG21216.1"/>
    <property type="molecule type" value="Genomic_DNA"/>
</dbReference>
<evidence type="ECO:0008006" key="4">
    <source>
        <dbReference type="Google" id="ProtNLM"/>
    </source>
</evidence>
<evidence type="ECO:0000313" key="3">
    <source>
        <dbReference type="Proteomes" id="UP000285794"/>
    </source>
</evidence>
<dbReference type="Proteomes" id="UP000285794">
    <property type="component" value="Unassembled WGS sequence"/>
</dbReference>
<reference evidence="2 3" key="1">
    <citation type="submission" date="2018-07" db="EMBL/GenBank/DDBJ databases">
        <title>Draft genome sequence of Ancylomarina sp. M1P.</title>
        <authorList>
            <person name="Yadav S."/>
            <person name="Villanueva L."/>
            <person name="Damste J.S.S."/>
        </authorList>
    </citation>
    <scope>NUCLEOTIDE SEQUENCE [LARGE SCALE GENOMIC DNA]</scope>
    <source>
        <strain evidence="2 3">M1P</strain>
    </source>
</reference>
<protein>
    <recommendedName>
        <fullName evidence="4">DUF4837 family protein</fullName>
    </recommendedName>
</protein>
<sequence>MKKISLVYIFCLIASMAFAQDGKLSPFYKLNTTQSFDLEQAKTDVENAFVGKSFDLIGDYHPENNEGFSVLCFTRKDLSELCLKSKDRGALASVIRVGISKKKDAVNLSLLNPQYVFCAYLSNYESDKSGLMAIANEAKEALTSLGGNLEDFGGVLTEKSLKKYHYKMMMPYFSDPVELNTFTSFEDGLAKIRKNLNSGKGNTTLVYEQVFTDEKVAVFGVGLMDTEDGEGHFLPIIGQDHIAAMPYEIILQGNEATMLHGKYRFALYWPELTMGTFMKIMSTPGDVEEFLEGITQ</sequence>
<dbReference type="AlphaFoldDB" id="A0A425Y0K6"/>
<gene>
    <name evidence="2" type="ORF">DWB61_10800</name>
</gene>
<organism evidence="2 3">
    <name type="scientific">Ancylomarina euxinus</name>
    <dbReference type="NCBI Taxonomy" id="2283627"/>
    <lineage>
        <taxon>Bacteria</taxon>
        <taxon>Pseudomonadati</taxon>
        <taxon>Bacteroidota</taxon>
        <taxon>Bacteroidia</taxon>
        <taxon>Marinilabiliales</taxon>
        <taxon>Marinifilaceae</taxon>
        <taxon>Ancylomarina</taxon>
    </lineage>
</organism>
<feature type="chain" id="PRO_5019369769" description="DUF4837 family protein" evidence="1">
    <location>
        <begin position="20"/>
        <end position="296"/>
    </location>
</feature>
<keyword evidence="3" id="KW-1185">Reference proteome</keyword>
<accession>A0A425Y0K6</accession>
<dbReference type="RefSeq" id="WP_125030908.1">
    <property type="nucleotide sequence ID" value="NZ_JAPXVP010000008.1"/>
</dbReference>
<proteinExistence type="predicted"/>
<evidence type="ECO:0000256" key="1">
    <source>
        <dbReference type="SAM" id="SignalP"/>
    </source>
</evidence>